<dbReference type="FunCoup" id="B9S7B4">
    <property type="interactions" value="291"/>
</dbReference>
<organism evidence="2 3">
    <name type="scientific">Ricinus communis</name>
    <name type="common">Castor bean</name>
    <dbReference type="NCBI Taxonomy" id="3988"/>
    <lineage>
        <taxon>Eukaryota</taxon>
        <taxon>Viridiplantae</taxon>
        <taxon>Streptophyta</taxon>
        <taxon>Embryophyta</taxon>
        <taxon>Tracheophyta</taxon>
        <taxon>Spermatophyta</taxon>
        <taxon>Magnoliopsida</taxon>
        <taxon>eudicotyledons</taxon>
        <taxon>Gunneridae</taxon>
        <taxon>Pentapetalae</taxon>
        <taxon>rosids</taxon>
        <taxon>fabids</taxon>
        <taxon>Malpighiales</taxon>
        <taxon>Euphorbiaceae</taxon>
        <taxon>Acalyphoideae</taxon>
        <taxon>Acalypheae</taxon>
        <taxon>Ricinus</taxon>
    </lineage>
</organism>
<dbReference type="OMA" id="QPIKFAV"/>
<dbReference type="GO" id="GO:0006400">
    <property type="term" value="P:tRNA modification"/>
    <property type="evidence" value="ECO:0000318"/>
    <property type="project" value="GO_Central"/>
</dbReference>
<dbReference type="eggNOG" id="ENOG502QRCB">
    <property type="taxonomic scope" value="Eukaryota"/>
</dbReference>
<dbReference type="EMBL" id="EQ973884">
    <property type="protein sequence ID" value="EEF40519.1"/>
    <property type="molecule type" value="Genomic_DNA"/>
</dbReference>
<dbReference type="InterPro" id="IPR040183">
    <property type="entry name" value="THUMPD1-like"/>
</dbReference>
<dbReference type="KEGG" id="rcu:8283311"/>
<protein>
    <submittedName>
        <fullName evidence="2">Uncharacterized protein</fullName>
    </submittedName>
</protein>
<dbReference type="PANTHER" id="PTHR13452:SF13">
    <property type="entry name" value="OS02G0672400 PROTEIN"/>
    <property type="match status" value="1"/>
</dbReference>
<dbReference type="GO" id="GO:0003723">
    <property type="term" value="F:RNA binding"/>
    <property type="evidence" value="ECO:0000318"/>
    <property type="project" value="GO_Central"/>
</dbReference>
<dbReference type="PANTHER" id="PTHR13452">
    <property type="entry name" value="THUMP DOMAIN CONTAINING PROTEIN 1-RELATED"/>
    <property type="match status" value="1"/>
</dbReference>
<dbReference type="Proteomes" id="UP000008311">
    <property type="component" value="Unassembled WGS sequence"/>
</dbReference>
<gene>
    <name evidence="2" type="ORF">RCOM_0775790</name>
</gene>
<dbReference type="AlphaFoldDB" id="B9S7B4"/>
<dbReference type="SUPFAM" id="SSF143437">
    <property type="entry name" value="THUMP domain-like"/>
    <property type="match status" value="1"/>
</dbReference>
<evidence type="ECO:0000313" key="3">
    <source>
        <dbReference type="Proteomes" id="UP000008311"/>
    </source>
</evidence>
<evidence type="ECO:0000256" key="1">
    <source>
        <dbReference type="SAM" id="MobiDB-lite"/>
    </source>
</evidence>
<dbReference type="CDD" id="cd11717">
    <property type="entry name" value="THUMP_THUMPD1_like"/>
    <property type="match status" value="1"/>
</dbReference>
<sequence>MAEDERKKLESVPKSEREEAVKEKEKESMKPWEQHAAIISIPRFDYNAPSALLHNSHSGFLITCSIKREKSATKEVMSILEKYIGSYTKDSSNGSQGIKRRKTLMGGTCAQGMESKDVSEDPDQVSEETHTVEETGFTLSLVKLTRSGLLLLNFVGENSPDATEIVSNIFQRIESGSLKSPLWCHRIFPIQATCCLDEKELRTVVSKLVLRFINDKANKFERPIKYAVGYNRRGIEETQAKNVKDTSKDSALCSLLDRNKCFDVVASAVKDVISDSAVDLKSPELSILVELLPLSGVPNGSLVAAVSVLPQNLVSVKPRLCIKPLVSDANAKKGRR</sequence>
<keyword evidence="3" id="KW-1185">Reference proteome</keyword>
<accession>B9S7B4</accession>
<reference evidence="3" key="1">
    <citation type="journal article" date="2010" name="Nat. Biotechnol.">
        <title>Draft genome sequence of the oilseed species Ricinus communis.</title>
        <authorList>
            <person name="Chan A.P."/>
            <person name="Crabtree J."/>
            <person name="Zhao Q."/>
            <person name="Lorenzi H."/>
            <person name="Orvis J."/>
            <person name="Puiu D."/>
            <person name="Melake-Berhan A."/>
            <person name="Jones K.M."/>
            <person name="Redman J."/>
            <person name="Chen G."/>
            <person name="Cahoon E.B."/>
            <person name="Gedil M."/>
            <person name="Stanke M."/>
            <person name="Haas B.J."/>
            <person name="Wortman J.R."/>
            <person name="Fraser-Liggett C.M."/>
            <person name="Ravel J."/>
            <person name="Rabinowicz P.D."/>
        </authorList>
    </citation>
    <scope>NUCLEOTIDE SEQUENCE [LARGE SCALE GENOMIC DNA]</scope>
    <source>
        <strain evidence="3">cv. Hale</strain>
    </source>
</reference>
<name>B9S7B4_RICCO</name>
<dbReference type="OrthoDB" id="367221at2759"/>
<feature type="region of interest" description="Disordered" evidence="1">
    <location>
        <begin position="1"/>
        <end position="29"/>
    </location>
</feature>
<proteinExistence type="predicted"/>
<dbReference type="InParanoid" id="B9S7B4"/>
<evidence type="ECO:0000313" key="2">
    <source>
        <dbReference type="EMBL" id="EEF40519.1"/>
    </source>
</evidence>